<protein>
    <recommendedName>
        <fullName evidence="6">Transmembrane protein</fullName>
    </recommendedName>
</protein>
<accession>A0A182TLJ5</accession>
<evidence type="ECO:0000256" key="3">
    <source>
        <dbReference type="SAM" id="SignalP"/>
    </source>
</evidence>
<keyword evidence="2" id="KW-1133">Transmembrane helix</keyword>
<reference evidence="4" key="2">
    <citation type="submission" date="2020-05" db="UniProtKB">
        <authorList>
            <consortium name="EnsemblMetazoa"/>
        </authorList>
    </citation>
    <scope>IDENTIFICATION</scope>
    <source>
        <strain evidence="4">CM1001059</strain>
    </source>
</reference>
<proteinExistence type="predicted"/>
<feature type="region of interest" description="Disordered" evidence="1">
    <location>
        <begin position="84"/>
        <end position="103"/>
    </location>
</feature>
<organism evidence="4 5">
    <name type="scientific">Anopheles melas</name>
    <dbReference type="NCBI Taxonomy" id="34690"/>
    <lineage>
        <taxon>Eukaryota</taxon>
        <taxon>Metazoa</taxon>
        <taxon>Ecdysozoa</taxon>
        <taxon>Arthropoda</taxon>
        <taxon>Hexapoda</taxon>
        <taxon>Insecta</taxon>
        <taxon>Pterygota</taxon>
        <taxon>Neoptera</taxon>
        <taxon>Endopterygota</taxon>
        <taxon>Diptera</taxon>
        <taxon>Nematocera</taxon>
        <taxon>Culicoidea</taxon>
        <taxon>Culicidae</taxon>
        <taxon>Anophelinae</taxon>
        <taxon>Anopheles</taxon>
    </lineage>
</organism>
<evidence type="ECO:0000256" key="1">
    <source>
        <dbReference type="SAM" id="MobiDB-lite"/>
    </source>
</evidence>
<feature type="signal peptide" evidence="3">
    <location>
        <begin position="1"/>
        <end position="34"/>
    </location>
</feature>
<keyword evidence="2" id="KW-0812">Transmembrane</keyword>
<keyword evidence="5" id="KW-1185">Reference proteome</keyword>
<sequence length="231" mass="25873">MSPSFVRRYGQRLLFFVTTLYLVVVGGLSEVGSAARNDNATDVLLYDGRLQWNDYRYLEGLPLEQLLLLQRKVSELGNSLLFNTTNEPEAGETRQLPDGDGDKNDRRNMFALPLQMQTTADRRSSSVEPWNTKPSKVQTIFQISITGLAFLAFAGYLLCMIVQAIKSKGTTYYHPTITGSATLASAIKKRKPFMRRKRDLTYISPLDAYDAAQLHQMLVTFAEAYANAPGS</sequence>
<feature type="chain" id="PRO_5008137032" description="Transmembrane protein" evidence="3">
    <location>
        <begin position="35"/>
        <end position="231"/>
    </location>
</feature>
<dbReference type="EnsemblMetazoa" id="AMEC004519-RA">
    <property type="protein sequence ID" value="AMEC004519-PA"/>
    <property type="gene ID" value="AMEC004519"/>
</dbReference>
<name>A0A182TLJ5_9DIPT</name>
<evidence type="ECO:0000256" key="2">
    <source>
        <dbReference type="SAM" id="Phobius"/>
    </source>
</evidence>
<feature type="compositionally biased region" description="Basic and acidic residues" evidence="1">
    <location>
        <begin position="91"/>
        <end position="103"/>
    </location>
</feature>
<evidence type="ECO:0000313" key="4">
    <source>
        <dbReference type="EnsemblMetazoa" id="AMEC004519-PA"/>
    </source>
</evidence>
<feature type="transmembrane region" description="Helical" evidence="2">
    <location>
        <begin position="140"/>
        <end position="162"/>
    </location>
</feature>
<dbReference type="Proteomes" id="UP000075902">
    <property type="component" value="Unassembled WGS sequence"/>
</dbReference>
<dbReference type="VEuPathDB" id="VectorBase:AMEC004519"/>
<reference evidence="5" key="1">
    <citation type="submission" date="2014-01" db="EMBL/GenBank/DDBJ databases">
        <title>The Genome Sequence of Anopheles melas CM1001059_A (V2).</title>
        <authorList>
            <consortium name="The Broad Institute Genomics Platform"/>
            <person name="Neafsey D.E."/>
            <person name="Besansky N."/>
            <person name="Howell P."/>
            <person name="Walton C."/>
            <person name="Young S.K."/>
            <person name="Zeng Q."/>
            <person name="Gargeya S."/>
            <person name="Fitzgerald M."/>
            <person name="Haas B."/>
            <person name="Abouelleil A."/>
            <person name="Allen A.W."/>
            <person name="Alvarado L."/>
            <person name="Arachchi H.M."/>
            <person name="Berlin A.M."/>
            <person name="Chapman S.B."/>
            <person name="Gainer-Dewar J."/>
            <person name="Goldberg J."/>
            <person name="Griggs A."/>
            <person name="Gujja S."/>
            <person name="Hansen M."/>
            <person name="Howarth C."/>
            <person name="Imamovic A."/>
            <person name="Ireland A."/>
            <person name="Larimer J."/>
            <person name="McCowan C."/>
            <person name="Murphy C."/>
            <person name="Pearson M."/>
            <person name="Poon T.W."/>
            <person name="Priest M."/>
            <person name="Roberts A."/>
            <person name="Saif S."/>
            <person name="Shea T."/>
            <person name="Sisk P."/>
            <person name="Sykes S."/>
            <person name="Wortman J."/>
            <person name="Nusbaum C."/>
            <person name="Birren B."/>
        </authorList>
    </citation>
    <scope>NUCLEOTIDE SEQUENCE [LARGE SCALE GENOMIC DNA]</scope>
    <source>
        <strain evidence="5">CM1001059</strain>
    </source>
</reference>
<dbReference type="AlphaFoldDB" id="A0A182TLJ5"/>
<evidence type="ECO:0000313" key="5">
    <source>
        <dbReference type="Proteomes" id="UP000075902"/>
    </source>
</evidence>
<keyword evidence="3" id="KW-0732">Signal</keyword>
<evidence type="ECO:0008006" key="6">
    <source>
        <dbReference type="Google" id="ProtNLM"/>
    </source>
</evidence>
<keyword evidence="2" id="KW-0472">Membrane</keyword>